<comment type="cofactor">
    <cofactor evidence="1">
        <name>Ca(2+)</name>
        <dbReference type="ChEBI" id="CHEBI:29108"/>
    </cofactor>
</comment>
<evidence type="ECO:0000259" key="6">
    <source>
        <dbReference type="Pfam" id="PF10566"/>
    </source>
</evidence>
<dbReference type="Gene3D" id="2.60.40.1180">
    <property type="entry name" value="Golgi alpha-mannosidase II"/>
    <property type="match status" value="1"/>
</dbReference>
<dbReference type="Gene3D" id="2.70.98.10">
    <property type="match status" value="1"/>
</dbReference>
<dbReference type="InterPro" id="IPR013785">
    <property type="entry name" value="Aldolase_TIM"/>
</dbReference>
<dbReference type="Pfam" id="PF14509">
    <property type="entry name" value="GH97_C"/>
    <property type="match status" value="1"/>
</dbReference>
<dbReference type="Proteomes" id="UP001589774">
    <property type="component" value="Unassembled WGS sequence"/>
</dbReference>
<proteinExistence type="predicted"/>
<evidence type="ECO:0000259" key="8">
    <source>
        <dbReference type="Pfam" id="PF14509"/>
    </source>
</evidence>
<keyword evidence="4" id="KW-0106">Calcium</keyword>
<dbReference type="Pfam" id="PF14508">
    <property type="entry name" value="GH97_N"/>
    <property type="match status" value="1"/>
</dbReference>
<dbReference type="InterPro" id="IPR017853">
    <property type="entry name" value="GH"/>
</dbReference>
<evidence type="ECO:0000313" key="10">
    <source>
        <dbReference type="Proteomes" id="UP001589774"/>
    </source>
</evidence>
<dbReference type="InterPro" id="IPR029486">
    <property type="entry name" value="GH97_N"/>
</dbReference>
<gene>
    <name evidence="9" type="ORF">ACFFI0_02355</name>
</gene>
<keyword evidence="3 9" id="KW-0378">Hydrolase</keyword>
<organism evidence="9 10">
    <name type="scientific">Olivibacter oleidegradans</name>
    <dbReference type="NCBI Taxonomy" id="760123"/>
    <lineage>
        <taxon>Bacteria</taxon>
        <taxon>Pseudomonadati</taxon>
        <taxon>Bacteroidota</taxon>
        <taxon>Sphingobacteriia</taxon>
        <taxon>Sphingobacteriales</taxon>
        <taxon>Sphingobacteriaceae</taxon>
        <taxon>Olivibacter</taxon>
    </lineage>
</organism>
<dbReference type="InterPro" id="IPR019563">
    <property type="entry name" value="GH97_catalytic"/>
</dbReference>
<evidence type="ECO:0000259" key="7">
    <source>
        <dbReference type="Pfam" id="PF14508"/>
    </source>
</evidence>
<evidence type="ECO:0000256" key="3">
    <source>
        <dbReference type="ARBA" id="ARBA00022801"/>
    </source>
</evidence>
<comment type="subunit">
    <text evidence="2">Monomer.</text>
</comment>
<dbReference type="PROSITE" id="PS51257">
    <property type="entry name" value="PROKAR_LIPOPROTEIN"/>
    <property type="match status" value="1"/>
</dbReference>
<feature type="domain" description="Glycosyl-hydrolase 97 C-terminal oligomerisation" evidence="8">
    <location>
        <begin position="561"/>
        <end position="649"/>
    </location>
</feature>
<dbReference type="InterPro" id="IPR052720">
    <property type="entry name" value="Glycosyl_hydrolase_97"/>
</dbReference>
<feature type="domain" description="Glycosyl-hydrolase 97 N-terminal" evidence="7">
    <location>
        <begin position="34"/>
        <end position="296"/>
    </location>
</feature>
<name>A0ABV6HE11_9SPHI</name>
<dbReference type="PANTHER" id="PTHR35803">
    <property type="entry name" value="GLUCAN 1,4-ALPHA-GLUCOSIDASE SUSB-RELATED"/>
    <property type="match status" value="1"/>
</dbReference>
<dbReference type="RefSeq" id="WP_130854822.1">
    <property type="nucleotide sequence ID" value="NZ_JBHLWO010000001.1"/>
</dbReference>
<evidence type="ECO:0000256" key="5">
    <source>
        <dbReference type="ARBA" id="ARBA00023295"/>
    </source>
</evidence>
<evidence type="ECO:0000256" key="2">
    <source>
        <dbReference type="ARBA" id="ARBA00011245"/>
    </source>
</evidence>
<dbReference type="SUPFAM" id="SSF51445">
    <property type="entry name" value="(Trans)glycosidases"/>
    <property type="match status" value="1"/>
</dbReference>
<evidence type="ECO:0000313" key="9">
    <source>
        <dbReference type="EMBL" id="MFC0317127.1"/>
    </source>
</evidence>
<dbReference type="Gene3D" id="3.20.20.70">
    <property type="entry name" value="Aldolase class I"/>
    <property type="match status" value="1"/>
</dbReference>
<dbReference type="InterPro" id="IPR014718">
    <property type="entry name" value="GH-type_carb-bd"/>
</dbReference>
<evidence type="ECO:0000256" key="4">
    <source>
        <dbReference type="ARBA" id="ARBA00022837"/>
    </source>
</evidence>
<dbReference type="InterPro" id="IPR013780">
    <property type="entry name" value="Glyco_hydro_b"/>
</dbReference>
<dbReference type="PANTHER" id="PTHR35803:SF2">
    <property type="entry name" value="RETAINING ALPHA-GALACTOSIDASE"/>
    <property type="match status" value="1"/>
</dbReference>
<dbReference type="GO" id="GO:0016787">
    <property type="term" value="F:hydrolase activity"/>
    <property type="evidence" value="ECO:0007669"/>
    <property type="project" value="UniProtKB-KW"/>
</dbReference>
<keyword evidence="10" id="KW-1185">Reference proteome</keyword>
<dbReference type="EMBL" id="JBHLWO010000001">
    <property type="protein sequence ID" value="MFC0317127.1"/>
    <property type="molecule type" value="Genomic_DNA"/>
</dbReference>
<evidence type="ECO:0000256" key="1">
    <source>
        <dbReference type="ARBA" id="ARBA00001913"/>
    </source>
</evidence>
<accession>A0ABV6HE11</accession>
<feature type="domain" description="Glycosyl-hydrolase 97 catalytic" evidence="6">
    <location>
        <begin position="316"/>
        <end position="467"/>
    </location>
</feature>
<protein>
    <submittedName>
        <fullName evidence="9">Glycoside hydrolase family 97 catalytic domain-containing protein</fullName>
    </submittedName>
</protein>
<comment type="caution">
    <text evidence="9">The sequence shown here is derived from an EMBL/GenBank/DDBJ whole genome shotgun (WGS) entry which is preliminary data.</text>
</comment>
<reference evidence="9 10" key="1">
    <citation type="submission" date="2024-09" db="EMBL/GenBank/DDBJ databases">
        <authorList>
            <person name="Sun Q."/>
            <person name="Mori K."/>
        </authorList>
    </citation>
    <scope>NUCLEOTIDE SEQUENCE [LARGE SCALE GENOMIC DNA]</scope>
    <source>
        <strain evidence="9 10">CCM 7765</strain>
    </source>
</reference>
<dbReference type="InterPro" id="IPR029483">
    <property type="entry name" value="GH97_C"/>
</dbReference>
<dbReference type="Pfam" id="PF10566">
    <property type="entry name" value="Glyco_hydro_97"/>
    <property type="match status" value="1"/>
</dbReference>
<keyword evidence="5" id="KW-0326">Glycosidase</keyword>
<sequence length="649" mass="73469">MIRFKQICQWIKYSTSFLYCLAFMACQSSSQSVLKSPDGKIVLTYKLDAKGRLWYQLRKNDTLVLDSSRLGVLLSQTKFDDKLQVTFDSAYHGISDNYVMYNAKRKQNHYAANGLVLELQNEEGQHCRIIFQLANDGLAFRYYFPNIKALTKVEKELTTYHLPTGSKAWLQPMAVAKTGWEHTNPSYEEHYEQEIPVGTAEKTGAGWIYPSLFKSGNNWLLITESALDSQYCATHLAAQSPNGVYQVAFPDSREEIVNDGILPRSDKAFYSPWRIVTVGNLATIIESTLGTDLASPAMDTDSSFIKPGKASWSWINSKDDFITYDEQKRYIDFAANMKWQYCLIDVNWDTKIGYEKIAELSAYASRKGVGLILWYNSAGDWNTVKYTPKDKLLTHTDRQQEFKRLKEMGIKGIKVDFFGGDGQSVIRYYQEILEDAASYQLLVNFHGATLPRGWARTYPHLMTTEAVRGFEMVTFGQADADKEATHATMLPFTRNAFDPMDFTPMNLYKIQSSVQRKTSSAFELATSVLFLSGIQHYAESPEGMKHVSEDVQHFLRALPNSWDDVKFIDGYPGKYVIIARKSGDNWYIAGINGETQEKQLALNLSFIDGKQGALFTDGNGSELITHQTITATNKLPISMKGNGGFVMKF</sequence>